<keyword evidence="2 8" id="KW-1003">Cell membrane</keyword>
<dbReference type="Pfam" id="PF00795">
    <property type="entry name" value="CN_hydrolase"/>
    <property type="match status" value="1"/>
</dbReference>
<dbReference type="AlphaFoldDB" id="A0A2M7T8F6"/>
<dbReference type="HAMAP" id="MF_01148">
    <property type="entry name" value="Lnt"/>
    <property type="match status" value="1"/>
</dbReference>
<dbReference type="InterPro" id="IPR036526">
    <property type="entry name" value="C-N_Hydrolase_sf"/>
</dbReference>
<evidence type="ECO:0000313" key="10">
    <source>
        <dbReference type="EMBL" id="PIZ39565.1"/>
    </source>
</evidence>
<feature type="domain" description="CN hydrolase" evidence="9">
    <location>
        <begin position="247"/>
        <end position="504"/>
    </location>
</feature>
<keyword evidence="5 8" id="KW-1133">Transmembrane helix</keyword>
<dbReference type="UniPathway" id="UPA00666"/>
<dbReference type="GO" id="GO:0005886">
    <property type="term" value="C:plasma membrane"/>
    <property type="evidence" value="ECO:0007669"/>
    <property type="project" value="UniProtKB-SubCell"/>
</dbReference>
<dbReference type="InterPro" id="IPR004563">
    <property type="entry name" value="Apolipo_AcylTrfase"/>
</dbReference>
<dbReference type="CDD" id="cd07571">
    <property type="entry name" value="ALP_N-acyl_transferase"/>
    <property type="match status" value="1"/>
</dbReference>
<name>A0A2M7T8F6_9ACTN</name>
<protein>
    <recommendedName>
        <fullName evidence="8">Apolipoprotein N-acyltransferase</fullName>
        <shortName evidence="8">ALP N-acyltransferase</shortName>
        <ecNumber evidence="8">2.3.1.269</ecNumber>
    </recommendedName>
</protein>
<keyword evidence="6 8" id="KW-0472">Membrane</keyword>
<keyword evidence="7 8" id="KW-0012">Acyltransferase</keyword>
<evidence type="ECO:0000256" key="3">
    <source>
        <dbReference type="ARBA" id="ARBA00022679"/>
    </source>
</evidence>
<evidence type="ECO:0000256" key="8">
    <source>
        <dbReference type="HAMAP-Rule" id="MF_01148"/>
    </source>
</evidence>
<evidence type="ECO:0000259" key="9">
    <source>
        <dbReference type="PROSITE" id="PS50263"/>
    </source>
</evidence>
<dbReference type="NCBIfam" id="TIGR00546">
    <property type="entry name" value="lnt"/>
    <property type="match status" value="1"/>
</dbReference>
<dbReference type="SUPFAM" id="SSF56317">
    <property type="entry name" value="Carbon-nitrogen hydrolase"/>
    <property type="match status" value="1"/>
</dbReference>
<feature type="transmembrane region" description="Helical" evidence="8">
    <location>
        <begin position="9"/>
        <end position="25"/>
    </location>
</feature>
<evidence type="ECO:0000256" key="6">
    <source>
        <dbReference type="ARBA" id="ARBA00023136"/>
    </source>
</evidence>
<evidence type="ECO:0000313" key="11">
    <source>
        <dbReference type="Proteomes" id="UP000230956"/>
    </source>
</evidence>
<proteinExistence type="inferred from homology"/>
<reference evidence="11" key="1">
    <citation type="submission" date="2017-09" db="EMBL/GenBank/DDBJ databases">
        <title>Depth-based differentiation of microbial function through sediment-hosted aquifers and enrichment of novel symbionts in the deep terrestrial subsurface.</title>
        <authorList>
            <person name="Probst A.J."/>
            <person name="Ladd B."/>
            <person name="Jarett J.K."/>
            <person name="Geller-Mcgrath D.E."/>
            <person name="Sieber C.M.K."/>
            <person name="Emerson J.B."/>
            <person name="Anantharaman K."/>
            <person name="Thomas B.C."/>
            <person name="Malmstrom R."/>
            <person name="Stieglmeier M."/>
            <person name="Klingl A."/>
            <person name="Woyke T."/>
            <person name="Ryan C.M."/>
            <person name="Banfield J.F."/>
        </authorList>
    </citation>
    <scope>NUCLEOTIDE SEQUENCE [LARGE SCALE GENOMIC DNA]</scope>
</reference>
<comment type="function">
    <text evidence="8">Catalyzes the phospholipid dependent N-acylation of the N-terminal cysteine of apolipoprotein, the last step in lipoprotein maturation.</text>
</comment>
<keyword evidence="4 8" id="KW-0812">Transmembrane</keyword>
<feature type="transmembrane region" description="Helical" evidence="8">
    <location>
        <begin position="195"/>
        <end position="213"/>
    </location>
</feature>
<evidence type="ECO:0000256" key="2">
    <source>
        <dbReference type="ARBA" id="ARBA00022475"/>
    </source>
</evidence>
<comment type="catalytic activity">
    <reaction evidence="8">
        <text>N-terminal S-1,2-diacyl-sn-glyceryl-L-cysteinyl-[lipoprotein] + a glycerophospholipid = N-acyl-S-1,2-diacyl-sn-glyceryl-L-cysteinyl-[lipoprotein] + a 2-acyl-sn-glycero-3-phospholipid + H(+)</text>
        <dbReference type="Rhea" id="RHEA:48228"/>
        <dbReference type="Rhea" id="RHEA-COMP:14681"/>
        <dbReference type="Rhea" id="RHEA-COMP:14684"/>
        <dbReference type="ChEBI" id="CHEBI:15378"/>
        <dbReference type="ChEBI" id="CHEBI:136912"/>
        <dbReference type="ChEBI" id="CHEBI:140656"/>
        <dbReference type="ChEBI" id="CHEBI:140657"/>
        <dbReference type="ChEBI" id="CHEBI:140660"/>
        <dbReference type="EC" id="2.3.1.269"/>
    </reaction>
</comment>
<keyword evidence="10" id="KW-0449">Lipoprotein</keyword>
<feature type="transmembrane region" description="Helical" evidence="8">
    <location>
        <begin position="31"/>
        <end position="47"/>
    </location>
</feature>
<feature type="transmembrane region" description="Helical" evidence="8">
    <location>
        <begin position="154"/>
        <end position="174"/>
    </location>
</feature>
<evidence type="ECO:0000256" key="4">
    <source>
        <dbReference type="ARBA" id="ARBA00022692"/>
    </source>
</evidence>
<evidence type="ECO:0000256" key="5">
    <source>
        <dbReference type="ARBA" id="ARBA00022989"/>
    </source>
</evidence>
<dbReference type="InterPro" id="IPR003010">
    <property type="entry name" value="C-N_Hydrolase"/>
</dbReference>
<dbReference type="Proteomes" id="UP000230956">
    <property type="component" value="Unassembled WGS sequence"/>
</dbReference>
<feature type="transmembrane region" description="Helical" evidence="8">
    <location>
        <begin position="113"/>
        <end position="134"/>
    </location>
</feature>
<sequence>MKHFSKDTLINFLLAIVSGSLLALAFPSPSIGSFALVGLIPLLFALQRSNAKGAALLGFIFGLSFFLTVLYWIQVFGFIAWIALASMLSLWMVLFALGVWIVMRTFKGTAQFVIIPALWALCELGRALGPWGFAWANLGSTANNPYLLQLVSYIGEYGLGFVFVMVNLIGLRAIEAVIAWVESRDRQWIAARTRLAALGLVTLIASVSIWPAAGAIMVEATGPNGAGAQTQTTESLKEPSTIKVAIIQANVPQSLKADTGNDDAIKARYLAMTKEALKSKPDLIIWPESALVSSISNEQDFLEEVNKLLIPKKTSLIFGCFEDEADLIHNDAFYFDRFGRRQAYRKIHLVPFGEYIPMRSLVERINNLATLVRNITPGTDCKVFEFPGQIQRGQEGSARTDAAIRSIGRFSTVICFESCDSPLVGKMVNAGAQALVVITNDGWFGKTAALEQHFRITQMRAAEYGIPVIQMANTGISGIIDSNGRITAKSGAEQQQILSGTLEFSPGTSFFARYGRLMPYLYLAIVLAGALYGLAVKLKAAPSLYKN</sequence>
<dbReference type="PANTHER" id="PTHR38686:SF1">
    <property type="entry name" value="APOLIPOPROTEIN N-ACYLTRANSFERASE"/>
    <property type="match status" value="1"/>
</dbReference>
<feature type="transmembrane region" description="Helical" evidence="8">
    <location>
        <begin position="517"/>
        <end position="536"/>
    </location>
</feature>
<dbReference type="EMBL" id="PFNG01000117">
    <property type="protein sequence ID" value="PIZ39565.1"/>
    <property type="molecule type" value="Genomic_DNA"/>
</dbReference>
<dbReference type="InterPro" id="IPR045378">
    <property type="entry name" value="LNT_N"/>
</dbReference>
<comment type="subcellular location">
    <subcellularLocation>
        <location evidence="1 8">Cell membrane</location>
        <topology evidence="1 8">Multi-pass membrane protein</topology>
    </subcellularLocation>
</comment>
<evidence type="ECO:0000256" key="7">
    <source>
        <dbReference type="ARBA" id="ARBA00023315"/>
    </source>
</evidence>
<comment type="similarity">
    <text evidence="8">Belongs to the CN hydrolase family. Apolipoprotein N-acyltransferase subfamily.</text>
</comment>
<dbReference type="EC" id="2.3.1.269" evidence="8"/>
<dbReference type="GO" id="GO:0016410">
    <property type="term" value="F:N-acyltransferase activity"/>
    <property type="evidence" value="ECO:0007669"/>
    <property type="project" value="UniProtKB-UniRule"/>
</dbReference>
<gene>
    <name evidence="8 10" type="primary">lnt</name>
    <name evidence="10" type="ORF">COY37_04770</name>
</gene>
<comment type="pathway">
    <text evidence="8">Protein modification; lipoprotein biosynthesis (N-acyl transfer).</text>
</comment>
<keyword evidence="3 8" id="KW-0808">Transferase</keyword>
<comment type="caution">
    <text evidence="10">The sequence shown here is derived from an EMBL/GenBank/DDBJ whole genome shotgun (WGS) entry which is preliminary data.</text>
</comment>
<dbReference type="RefSeq" id="WP_286976445.1">
    <property type="nucleotide sequence ID" value="NZ_PEXG01000176.1"/>
</dbReference>
<feature type="transmembrane region" description="Helical" evidence="8">
    <location>
        <begin position="54"/>
        <end position="73"/>
    </location>
</feature>
<dbReference type="Gene3D" id="3.60.110.10">
    <property type="entry name" value="Carbon-nitrogen hydrolase"/>
    <property type="match status" value="1"/>
</dbReference>
<dbReference type="PROSITE" id="PS50263">
    <property type="entry name" value="CN_HYDROLASE"/>
    <property type="match status" value="1"/>
</dbReference>
<evidence type="ECO:0000256" key="1">
    <source>
        <dbReference type="ARBA" id="ARBA00004651"/>
    </source>
</evidence>
<dbReference type="PANTHER" id="PTHR38686">
    <property type="entry name" value="APOLIPOPROTEIN N-ACYLTRANSFERASE"/>
    <property type="match status" value="1"/>
</dbReference>
<feature type="transmembrane region" description="Helical" evidence="8">
    <location>
        <begin position="79"/>
        <end position="101"/>
    </location>
</feature>
<dbReference type="Pfam" id="PF20154">
    <property type="entry name" value="LNT_N"/>
    <property type="match status" value="1"/>
</dbReference>
<accession>A0A2M7T8F6</accession>
<organism evidence="10 11">
    <name type="scientific">Candidatus Aquicultor secundus</name>
    <dbReference type="NCBI Taxonomy" id="1973895"/>
    <lineage>
        <taxon>Bacteria</taxon>
        <taxon>Bacillati</taxon>
        <taxon>Actinomycetota</taxon>
        <taxon>Candidatus Aquicultoria</taxon>
        <taxon>Candidatus Aquicultorales</taxon>
        <taxon>Candidatus Aquicultoraceae</taxon>
        <taxon>Candidatus Aquicultor</taxon>
    </lineage>
</organism>
<dbReference type="GO" id="GO:0042158">
    <property type="term" value="P:lipoprotein biosynthetic process"/>
    <property type="evidence" value="ECO:0007669"/>
    <property type="project" value="UniProtKB-UniRule"/>
</dbReference>